<reference evidence="2" key="1">
    <citation type="journal article" date="2019" name="Int. J. Syst. Evol. Microbiol.">
        <title>The Global Catalogue of Microorganisms (GCM) 10K type strain sequencing project: providing services to taxonomists for standard genome sequencing and annotation.</title>
        <authorList>
            <consortium name="The Broad Institute Genomics Platform"/>
            <consortium name="The Broad Institute Genome Sequencing Center for Infectious Disease"/>
            <person name="Wu L."/>
            <person name="Ma J."/>
        </authorList>
    </citation>
    <scope>NUCLEOTIDE SEQUENCE [LARGE SCALE GENOMIC DNA]</scope>
    <source>
        <strain evidence="2">NBRC 101365</strain>
    </source>
</reference>
<dbReference type="RefSeq" id="WP_284311783.1">
    <property type="nucleotide sequence ID" value="NZ_BSPC01000015.1"/>
</dbReference>
<evidence type="ECO:0000313" key="1">
    <source>
        <dbReference type="EMBL" id="GLS18919.1"/>
    </source>
</evidence>
<dbReference type="Pfam" id="PF13692">
    <property type="entry name" value="Glyco_trans_1_4"/>
    <property type="match status" value="1"/>
</dbReference>
<dbReference type="Proteomes" id="UP001156882">
    <property type="component" value="Unassembled WGS sequence"/>
</dbReference>
<dbReference type="SUPFAM" id="SSF53756">
    <property type="entry name" value="UDP-Glycosyltransferase/glycogen phosphorylase"/>
    <property type="match status" value="1"/>
</dbReference>
<dbReference type="EMBL" id="BSPC01000015">
    <property type="protein sequence ID" value="GLS18919.1"/>
    <property type="molecule type" value="Genomic_DNA"/>
</dbReference>
<gene>
    <name evidence="1" type="ORF">GCM10007874_19360</name>
</gene>
<keyword evidence="2" id="KW-1185">Reference proteome</keyword>
<name>A0ABQ6CGL4_9HYPH</name>
<organism evidence="1 2">
    <name type="scientific">Labrys miyagiensis</name>
    <dbReference type="NCBI Taxonomy" id="346912"/>
    <lineage>
        <taxon>Bacteria</taxon>
        <taxon>Pseudomonadati</taxon>
        <taxon>Pseudomonadota</taxon>
        <taxon>Alphaproteobacteria</taxon>
        <taxon>Hyphomicrobiales</taxon>
        <taxon>Xanthobacteraceae</taxon>
        <taxon>Labrys</taxon>
    </lineage>
</organism>
<protein>
    <submittedName>
        <fullName evidence="1">Uncharacterized protein</fullName>
    </submittedName>
</protein>
<proteinExistence type="predicted"/>
<dbReference type="Gene3D" id="3.40.50.2000">
    <property type="entry name" value="Glycogen Phosphorylase B"/>
    <property type="match status" value="1"/>
</dbReference>
<sequence length="395" mass="43116">MYPKLSTVVVVFTAAFAVEMDGSHARAASLVNRLSAEFDDVVVYSHENHHQFPWTEDAKEAFRRRWPGVKLVTEPYTRSLGRVASLKNFAISLFPKKAAQLLRMRIPKATPLFDELKTRAGAFVVSYKYALSQLNGVDTSRCVVDTHDVLSLKWAKLEDVSPISTNVLRKLRGEIAALDATSGVVAISPTEATFFRIMLSKATTFYVSSWDRPKAEMAVSPKTNRDFDFVFVASGYVMNARGFCGMLARDGEWLSRYRIAVCGRICDDPDVIAAVAPFPSIELLGFVDKIEEVYARSKAALVPVDGTGLKMKLISALASGLPAFASTQAFEGLPPGYDGAVFPINEAAVRTVLDDDQNLAEARVSAIRYHAIFNASGESDAAVSAIRSVLSLPSA</sequence>
<comment type="caution">
    <text evidence="1">The sequence shown here is derived from an EMBL/GenBank/DDBJ whole genome shotgun (WGS) entry which is preliminary data.</text>
</comment>
<accession>A0ABQ6CGL4</accession>
<evidence type="ECO:0000313" key="2">
    <source>
        <dbReference type="Proteomes" id="UP001156882"/>
    </source>
</evidence>